<feature type="region of interest" description="Disordered" evidence="1">
    <location>
        <begin position="20"/>
        <end position="47"/>
    </location>
</feature>
<dbReference type="PROSITE" id="PS50181">
    <property type="entry name" value="FBOX"/>
    <property type="match status" value="1"/>
</dbReference>
<accession>A0A8H3CDE3</accession>
<dbReference type="Proteomes" id="UP000663888">
    <property type="component" value="Unassembled WGS sequence"/>
</dbReference>
<protein>
    <recommendedName>
        <fullName evidence="2">F-box domain-containing protein</fullName>
    </recommendedName>
</protein>
<evidence type="ECO:0000313" key="4">
    <source>
        <dbReference type="Proteomes" id="UP000663888"/>
    </source>
</evidence>
<dbReference type="EMBL" id="CAJMWX010001284">
    <property type="protein sequence ID" value="CAE6478907.1"/>
    <property type="molecule type" value="Genomic_DNA"/>
</dbReference>
<proteinExistence type="predicted"/>
<gene>
    <name evidence="3" type="ORF">RDB_LOCUS121068</name>
</gene>
<organism evidence="3 4">
    <name type="scientific">Rhizoctonia solani</name>
    <dbReference type="NCBI Taxonomy" id="456999"/>
    <lineage>
        <taxon>Eukaryota</taxon>
        <taxon>Fungi</taxon>
        <taxon>Dikarya</taxon>
        <taxon>Basidiomycota</taxon>
        <taxon>Agaricomycotina</taxon>
        <taxon>Agaricomycetes</taxon>
        <taxon>Cantharellales</taxon>
        <taxon>Ceratobasidiaceae</taxon>
        <taxon>Rhizoctonia</taxon>
    </lineage>
</organism>
<dbReference type="SUPFAM" id="SSF81383">
    <property type="entry name" value="F-box domain"/>
    <property type="match status" value="1"/>
</dbReference>
<sequence>MLHRDAPFGLARYRGLVEPLRDPEPRKNTATGAATRHTKAPSAAQQSHGGLLPEDIMVIIIAYLGVADILVVRRCNKWLRHLTEDRRIWHNFLLQPTFPVPECISRVGTMSSQELESQVRRQFELSRRWSPKRQPDSPIRPETSHLLAMPNNEILTAMASMDSWVAVASDLGGLYLCAPFGENYKRGVEWIRVLSLVVEFTRLCLDVSNGRVSVMWAGGVREDGAMSYRCGVVSALVEDLILAQSRTQGGLLLNSSDFVTTTTLDLRNPASEVMDIAIGKRYCAVVDAAHIFQVFMHQPLENGIPPPSEFQGPYRSSRRTVSLQFLPCDQLLVYSDSFIAVYKPLTHLTTMMERKYWTHVPSETFFGLLTQRRSSSITATGHMRIPILAFDSTGKEITHYDLRVPCSDSEGSELDEYGLTHRRSVSYLLSPVLNPFSMGAISGGCYRMVWITTGINRQPAGIALGRISLGNHDPSTSYQAPLDRALLDLGDYAGLIQKQTPSGPLFAFHEGEGLLFGGLRRGSELIMLQY</sequence>
<dbReference type="AlphaFoldDB" id="A0A8H3CDE3"/>
<evidence type="ECO:0000256" key="1">
    <source>
        <dbReference type="SAM" id="MobiDB-lite"/>
    </source>
</evidence>
<comment type="caution">
    <text evidence="3">The sequence shown here is derived from an EMBL/GenBank/DDBJ whole genome shotgun (WGS) entry which is preliminary data.</text>
</comment>
<reference evidence="3" key="1">
    <citation type="submission" date="2021-01" db="EMBL/GenBank/DDBJ databases">
        <authorList>
            <person name="Kaushik A."/>
        </authorList>
    </citation>
    <scope>NUCLEOTIDE SEQUENCE</scope>
    <source>
        <strain evidence="3">AG4-R118</strain>
    </source>
</reference>
<dbReference type="InterPro" id="IPR036047">
    <property type="entry name" value="F-box-like_dom_sf"/>
</dbReference>
<feature type="domain" description="F-box" evidence="2">
    <location>
        <begin position="52"/>
        <end position="92"/>
    </location>
</feature>
<evidence type="ECO:0000313" key="3">
    <source>
        <dbReference type="EMBL" id="CAE6478907.1"/>
    </source>
</evidence>
<dbReference type="InterPro" id="IPR001810">
    <property type="entry name" value="F-box_dom"/>
</dbReference>
<dbReference type="SMART" id="SM00256">
    <property type="entry name" value="FBOX"/>
    <property type="match status" value="1"/>
</dbReference>
<name>A0A8H3CDE3_9AGAM</name>
<evidence type="ECO:0000259" key="2">
    <source>
        <dbReference type="PROSITE" id="PS50181"/>
    </source>
</evidence>
<dbReference type="Gene3D" id="1.20.1280.50">
    <property type="match status" value="1"/>
</dbReference>